<sequence length="234" mass="26012">MSFLKTFRAILGLSITEDQLTVRHRNTPIPGGLTLISAATGIESPSMILQSVAVKPTASVSDGEMPTAGDITPIGTEVDSRSSVERFATMTESIGFESLNERAKCGELKEESSPTTTTELMARARSRETMRRVRLRNFPPFLSILNRNGRLRFNLSKVREDGRLQIIQVRNDWPEFVRSSPRAGQLLIIDAHHQEEDEEDEAYSNEEEESEDGRGGGVSAAYGGGLRWCEGRRR</sequence>
<keyword evidence="3" id="KW-1185">Reference proteome</keyword>
<evidence type="ECO:0000256" key="1">
    <source>
        <dbReference type="SAM" id="MobiDB-lite"/>
    </source>
</evidence>
<gene>
    <name evidence="2" type="ORF">TEA_020709</name>
</gene>
<organism evidence="2 3">
    <name type="scientific">Camellia sinensis var. sinensis</name>
    <name type="common">China tea</name>
    <dbReference type="NCBI Taxonomy" id="542762"/>
    <lineage>
        <taxon>Eukaryota</taxon>
        <taxon>Viridiplantae</taxon>
        <taxon>Streptophyta</taxon>
        <taxon>Embryophyta</taxon>
        <taxon>Tracheophyta</taxon>
        <taxon>Spermatophyta</taxon>
        <taxon>Magnoliopsida</taxon>
        <taxon>eudicotyledons</taxon>
        <taxon>Gunneridae</taxon>
        <taxon>Pentapetalae</taxon>
        <taxon>asterids</taxon>
        <taxon>Ericales</taxon>
        <taxon>Theaceae</taxon>
        <taxon>Camellia</taxon>
    </lineage>
</organism>
<evidence type="ECO:0000313" key="3">
    <source>
        <dbReference type="Proteomes" id="UP000306102"/>
    </source>
</evidence>
<feature type="compositionally biased region" description="Gly residues" evidence="1">
    <location>
        <begin position="215"/>
        <end position="226"/>
    </location>
</feature>
<feature type="compositionally biased region" description="Acidic residues" evidence="1">
    <location>
        <begin position="196"/>
        <end position="211"/>
    </location>
</feature>
<dbReference type="PANTHER" id="PTHR33155">
    <property type="entry name" value="FANTASTIC FOUR-LIKE PROTEIN (DUF3049)"/>
    <property type="match status" value="1"/>
</dbReference>
<accession>A0A4S4EHY1</accession>
<dbReference type="STRING" id="542762.A0A4S4EHY1"/>
<dbReference type="AlphaFoldDB" id="A0A4S4EHY1"/>
<dbReference type="Proteomes" id="UP000306102">
    <property type="component" value="Unassembled WGS sequence"/>
</dbReference>
<feature type="region of interest" description="Disordered" evidence="1">
    <location>
        <begin position="192"/>
        <end position="234"/>
    </location>
</feature>
<dbReference type="EMBL" id="SDRB02004687">
    <property type="protein sequence ID" value="THG15476.1"/>
    <property type="molecule type" value="Genomic_DNA"/>
</dbReference>
<name>A0A4S4EHY1_CAMSN</name>
<dbReference type="PANTHER" id="PTHR33155:SF27">
    <property type="entry name" value="FANTASTIC FOUR-LIKE PROTEIN (DUF3049)"/>
    <property type="match status" value="1"/>
</dbReference>
<comment type="caution">
    <text evidence="2">The sequence shown here is derived from an EMBL/GenBank/DDBJ whole genome shotgun (WGS) entry which is preliminary data.</text>
</comment>
<evidence type="ECO:0000313" key="2">
    <source>
        <dbReference type="EMBL" id="THG15476.1"/>
    </source>
</evidence>
<protein>
    <submittedName>
        <fullName evidence="2">Uncharacterized protein</fullName>
    </submittedName>
</protein>
<proteinExistence type="predicted"/>
<dbReference type="InterPro" id="IPR021410">
    <property type="entry name" value="FAF"/>
</dbReference>
<reference evidence="2 3" key="1">
    <citation type="journal article" date="2018" name="Proc. Natl. Acad. Sci. U.S.A.">
        <title>Draft genome sequence of Camellia sinensis var. sinensis provides insights into the evolution of the tea genome and tea quality.</title>
        <authorList>
            <person name="Wei C."/>
            <person name="Yang H."/>
            <person name="Wang S."/>
            <person name="Zhao J."/>
            <person name="Liu C."/>
            <person name="Gao L."/>
            <person name="Xia E."/>
            <person name="Lu Y."/>
            <person name="Tai Y."/>
            <person name="She G."/>
            <person name="Sun J."/>
            <person name="Cao H."/>
            <person name="Tong W."/>
            <person name="Gao Q."/>
            <person name="Li Y."/>
            <person name="Deng W."/>
            <person name="Jiang X."/>
            <person name="Wang W."/>
            <person name="Chen Q."/>
            <person name="Zhang S."/>
            <person name="Li H."/>
            <person name="Wu J."/>
            <person name="Wang P."/>
            <person name="Li P."/>
            <person name="Shi C."/>
            <person name="Zheng F."/>
            <person name="Jian J."/>
            <person name="Huang B."/>
            <person name="Shan D."/>
            <person name="Shi M."/>
            <person name="Fang C."/>
            <person name="Yue Y."/>
            <person name="Li F."/>
            <person name="Li D."/>
            <person name="Wei S."/>
            <person name="Han B."/>
            <person name="Jiang C."/>
            <person name="Yin Y."/>
            <person name="Xia T."/>
            <person name="Zhang Z."/>
            <person name="Bennetzen J.L."/>
            <person name="Zhao S."/>
            <person name="Wan X."/>
        </authorList>
    </citation>
    <scope>NUCLEOTIDE SEQUENCE [LARGE SCALE GENOMIC DNA]</scope>
    <source>
        <strain evidence="3">cv. Shuchazao</strain>
        <tissue evidence="2">Leaf</tissue>
    </source>
</reference>